<evidence type="ECO:0000313" key="6">
    <source>
        <dbReference type="EMBL" id="TLC99568.1"/>
    </source>
</evidence>
<keyword evidence="4" id="KW-1133">Transmembrane helix</keyword>
<dbReference type="GO" id="GO:0000155">
    <property type="term" value="F:phosphorelay sensor kinase activity"/>
    <property type="evidence" value="ECO:0007669"/>
    <property type="project" value="InterPro"/>
</dbReference>
<keyword evidence="4" id="KW-0472">Membrane</keyword>
<comment type="subcellular location">
    <subcellularLocation>
        <location evidence="1">Membrane</location>
    </subcellularLocation>
</comment>
<dbReference type="CDD" id="cd06225">
    <property type="entry name" value="HAMP"/>
    <property type="match status" value="1"/>
</dbReference>
<organism evidence="6 7">
    <name type="scientific">Robinsoniella peoriensis</name>
    <dbReference type="NCBI Taxonomy" id="180332"/>
    <lineage>
        <taxon>Bacteria</taxon>
        <taxon>Bacillati</taxon>
        <taxon>Bacillota</taxon>
        <taxon>Clostridia</taxon>
        <taxon>Lachnospirales</taxon>
        <taxon>Lachnospiraceae</taxon>
        <taxon>Robinsoniella</taxon>
    </lineage>
</organism>
<gene>
    <name evidence="6" type="primary">yehU_28</name>
    <name evidence="6" type="ORF">DSM106044_03519</name>
</gene>
<dbReference type="SMART" id="SM00304">
    <property type="entry name" value="HAMP"/>
    <property type="match status" value="1"/>
</dbReference>
<dbReference type="EC" id="2.7.13.3" evidence="6"/>
<keyword evidence="6" id="KW-0418">Kinase</keyword>
<evidence type="ECO:0000256" key="2">
    <source>
        <dbReference type="ARBA" id="ARBA00022553"/>
    </source>
</evidence>
<evidence type="ECO:0000256" key="4">
    <source>
        <dbReference type="SAM" id="Phobius"/>
    </source>
</evidence>
<dbReference type="PANTHER" id="PTHR34220:SF7">
    <property type="entry name" value="SENSOR HISTIDINE KINASE YPDA"/>
    <property type="match status" value="1"/>
</dbReference>
<sequence length="596" mass="68317">MLRAARKKIDDMPLKQKIMAIVLIGVSVMAAVAYIVIQVLAGSYNKMLYQTLSESMSYSSGEITEYMKKMESLTSMFLGEEKVQNNLGTIKEDNLKMASSMSAVQNMRSYIGEYYQSFSDGILKYINLYLPSSAVYTNIIAADKTPKEIQEDILKQADEMGGAPCWVADYMDEYGLFLARNIRQIEGLQLDKLGTILLNVDMDKLIASSTKLEDNYGESAYVILDKDQILYHTDNLSLENAELVRLEKTNSYKVLWLNGNSYFAVHGNISEYGWDYYYLISYEGIAKQLAGIKWICFIIIVLDLLIVIYLSVRLVGKLMVHVGRLTDKMQQFARDNTRVPEVDYDYSSRGDELGTLNRQFDQMSETIIHLIRENYVNEILKKEAQIKALENQINPHFLYNTLASIKWRAMASGERDISDMVDALGTLLRTSLSNKDENDFTLGKELEAVHSYITIQKLRYEDRLKFENHIGQVYNQLRIPKLVIQPMVENAIFYGLETNVEACYIVLEAEIKGKVLHFYVKNTGSEMEENLLTKLIQEEIKPHGNGVGLMNIDRRVKMQYGEEYGLRMYNEEDYAVAELSIPAPEEERNVEINNCR</sequence>
<evidence type="ECO:0000259" key="5">
    <source>
        <dbReference type="PROSITE" id="PS50885"/>
    </source>
</evidence>
<keyword evidence="3 6" id="KW-0808">Transferase</keyword>
<dbReference type="InterPro" id="IPR010559">
    <property type="entry name" value="Sig_transdc_His_kin_internal"/>
</dbReference>
<dbReference type="SUPFAM" id="SSF55874">
    <property type="entry name" value="ATPase domain of HSP90 chaperone/DNA topoisomerase II/histidine kinase"/>
    <property type="match status" value="1"/>
</dbReference>
<dbReference type="GO" id="GO:0016020">
    <property type="term" value="C:membrane"/>
    <property type="evidence" value="ECO:0007669"/>
    <property type="project" value="UniProtKB-SubCell"/>
</dbReference>
<dbReference type="PANTHER" id="PTHR34220">
    <property type="entry name" value="SENSOR HISTIDINE KINASE YPDA"/>
    <property type="match status" value="1"/>
</dbReference>
<dbReference type="InterPro" id="IPR050640">
    <property type="entry name" value="Bact_2-comp_sensor_kinase"/>
</dbReference>
<name>A0A4U8Q560_9FIRM</name>
<feature type="domain" description="HAMP" evidence="5">
    <location>
        <begin position="316"/>
        <end position="372"/>
    </location>
</feature>
<reference evidence="6 7" key="1">
    <citation type="journal article" date="2019" name="Anaerobe">
        <title>Detection of Robinsoniella peoriensis in multiple bone samples of a trauma patient.</title>
        <authorList>
            <person name="Schrottner P."/>
            <person name="Hartwich K."/>
            <person name="Bunk B."/>
            <person name="Schober I."/>
            <person name="Helbig S."/>
            <person name="Rudolph W.W."/>
            <person name="Gunzer F."/>
        </authorList>
    </citation>
    <scope>NUCLEOTIDE SEQUENCE [LARGE SCALE GENOMIC DNA]</scope>
    <source>
        <strain evidence="6 7">DSM 106044</strain>
    </source>
</reference>
<evidence type="ECO:0000313" key="7">
    <source>
        <dbReference type="Proteomes" id="UP000306509"/>
    </source>
</evidence>
<dbReference type="PROSITE" id="PS50885">
    <property type="entry name" value="HAMP"/>
    <property type="match status" value="1"/>
</dbReference>
<dbReference type="Gene3D" id="3.30.565.10">
    <property type="entry name" value="Histidine kinase-like ATPase, C-terminal domain"/>
    <property type="match status" value="1"/>
</dbReference>
<feature type="transmembrane region" description="Helical" evidence="4">
    <location>
        <begin position="291"/>
        <end position="312"/>
    </location>
</feature>
<keyword evidence="4" id="KW-0812">Transmembrane</keyword>
<dbReference type="InterPro" id="IPR036890">
    <property type="entry name" value="HATPase_C_sf"/>
</dbReference>
<accession>A0A4U8Q560</accession>
<feature type="transmembrane region" description="Helical" evidence="4">
    <location>
        <begin position="20"/>
        <end position="41"/>
    </location>
</feature>
<dbReference type="Gene3D" id="6.10.340.10">
    <property type="match status" value="1"/>
</dbReference>
<comment type="caution">
    <text evidence="6">The sequence shown here is derived from an EMBL/GenBank/DDBJ whole genome shotgun (WGS) entry which is preliminary data.</text>
</comment>
<dbReference type="AlphaFoldDB" id="A0A4U8Q560"/>
<dbReference type="EMBL" id="QGQD01000068">
    <property type="protein sequence ID" value="TLC99568.1"/>
    <property type="molecule type" value="Genomic_DNA"/>
</dbReference>
<keyword evidence="7" id="KW-1185">Reference proteome</keyword>
<dbReference type="Proteomes" id="UP000306509">
    <property type="component" value="Unassembled WGS sequence"/>
</dbReference>
<proteinExistence type="predicted"/>
<evidence type="ECO:0000256" key="3">
    <source>
        <dbReference type="ARBA" id="ARBA00022679"/>
    </source>
</evidence>
<evidence type="ECO:0000256" key="1">
    <source>
        <dbReference type="ARBA" id="ARBA00004370"/>
    </source>
</evidence>
<protein>
    <submittedName>
        <fullName evidence="6">Sensor histidine kinase YehU</fullName>
        <ecNumber evidence="6">2.7.13.3</ecNumber>
    </submittedName>
</protein>
<dbReference type="InterPro" id="IPR003660">
    <property type="entry name" value="HAMP_dom"/>
</dbReference>
<dbReference type="Pfam" id="PF06580">
    <property type="entry name" value="His_kinase"/>
    <property type="match status" value="1"/>
</dbReference>
<keyword evidence="2" id="KW-0597">Phosphoprotein</keyword>